<proteinExistence type="predicted"/>
<dbReference type="Gene3D" id="1.10.510.10">
    <property type="entry name" value="Transferase(Phosphotransferase) domain 1"/>
    <property type="match status" value="1"/>
</dbReference>
<evidence type="ECO:0000256" key="9">
    <source>
        <dbReference type="PROSITE-ProRule" id="PRU10141"/>
    </source>
</evidence>
<dbReference type="GO" id="GO:0004674">
    <property type="term" value="F:protein serine/threonine kinase activity"/>
    <property type="evidence" value="ECO:0007669"/>
    <property type="project" value="UniProtKB-KW"/>
</dbReference>
<organism evidence="12 13">
    <name type="scientific">Ruminococcus albus</name>
    <dbReference type="NCBI Taxonomy" id="1264"/>
    <lineage>
        <taxon>Bacteria</taxon>
        <taxon>Bacillati</taxon>
        <taxon>Bacillota</taxon>
        <taxon>Clostridia</taxon>
        <taxon>Eubacteriales</taxon>
        <taxon>Oscillospiraceae</taxon>
        <taxon>Ruminococcus</taxon>
    </lineage>
</organism>
<keyword evidence="10" id="KW-0472">Membrane</keyword>
<evidence type="ECO:0000256" key="3">
    <source>
        <dbReference type="ARBA" id="ARBA00022679"/>
    </source>
</evidence>
<dbReference type="OrthoDB" id="9788659at2"/>
<gene>
    <name evidence="12" type="ORF">SAMN05216469_1103</name>
</gene>
<dbReference type="AlphaFoldDB" id="A0A1H7LTT2"/>
<dbReference type="PROSITE" id="PS50011">
    <property type="entry name" value="PROTEIN_KINASE_DOM"/>
    <property type="match status" value="1"/>
</dbReference>
<name>A0A1H7LTT2_RUMAL</name>
<dbReference type="GO" id="GO:0005524">
    <property type="term" value="F:ATP binding"/>
    <property type="evidence" value="ECO:0007669"/>
    <property type="project" value="UniProtKB-UniRule"/>
</dbReference>
<evidence type="ECO:0000259" key="11">
    <source>
        <dbReference type="PROSITE" id="PS50011"/>
    </source>
</evidence>
<evidence type="ECO:0000256" key="8">
    <source>
        <dbReference type="ARBA" id="ARBA00048679"/>
    </source>
</evidence>
<dbReference type="EMBL" id="FOAT01000010">
    <property type="protein sequence ID" value="SEL02356.1"/>
    <property type="molecule type" value="Genomic_DNA"/>
</dbReference>
<evidence type="ECO:0000313" key="13">
    <source>
        <dbReference type="Proteomes" id="UP000186015"/>
    </source>
</evidence>
<accession>A0A1H7LTT2</accession>
<keyword evidence="4 9" id="KW-0547">Nucleotide-binding</keyword>
<evidence type="ECO:0000256" key="7">
    <source>
        <dbReference type="ARBA" id="ARBA00047899"/>
    </source>
</evidence>
<evidence type="ECO:0000256" key="5">
    <source>
        <dbReference type="ARBA" id="ARBA00022777"/>
    </source>
</evidence>
<keyword evidence="10" id="KW-0812">Transmembrane</keyword>
<dbReference type="PANTHER" id="PTHR24363:SF0">
    <property type="entry name" value="SERINE_THREONINE KINASE LIKE DOMAIN CONTAINING 1"/>
    <property type="match status" value="1"/>
</dbReference>
<dbReference type="PROSITE" id="PS00107">
    <property type="entry name" value="PROTEIN_KINASE_ATP"/>
    <property type="match status" value="1"/>
</dbReference>
<reference evidence="12 13" key="1">
    <citation type="submission" date="2016-10" db="EMBL/GenBank/DDBJ databases">
        <authorList>
            <person name="de Groot N.N."/>
        </authorList>
    </citation>
    <scope>NUCLEOTIDE SEQUENCE [LARGE SCALE GENOMIC DNA]</scope>
    <source>
        <strain evidence="12 13">KH2T6</strain>
    </source>
</reference>
<evidence type="ECO:0000256" key="2">
    <source>
        <dbReference type="ARBA" id="ARBA00022527"/>
    </source>
</evidence>
<dbReference type="Proteomes" id="UP000186015">
    <property type="component" value="Unassembled WGS sequence"/>
</dbReference>
<feature type="binding site" evidence="9">
    <location>
        <position position="42"/>
    </location>
    <ligand>
        <name>ATP</name>
        <dbReference type="ChEBI" id="CHEBI:30616"/>
    </ligand>
</feature>
<dbReference type="SMART" id="SM00220">
    <property type="entry name" value="S_TKc"/>
    <property type="match status" value="1"/>
</dbReference>
<keyword evidence="3" id="KW-0808">Transferase</keyword>
<keyword evidence="5 12" id="KW-0418">Kinase</keyword>
<dbReference type="Pfam" id="PF00069">
    <property type="entry name" value="Pkinase"/>
    <property type="match status" value="1"/>
</dbReference>
<keyword evidence="6 9" id="KW-0067">ATP-binding</keyword>
<keyword evidence="2 12" id="KW-0723">Serine/threonine-protein kinase</keyword>
<evidence type="ECO:0000256" key="4">
    <source>
        <dbReference type="ARBA" id="ARBA00022741"/>
    </source>
</evidence>
<dbReference type="EC" id="2.7.11.1" evidence="1"/>
<dbReference type="SUPFAM" id="SSF56112">
    <property type="entry name" value="Protein kinase-like (PK-like)"/>
    <property type="match status" value="1"/>
</dbReference>
<feature type="transmembrane region" description="Helical" evidence="10">
    <location>
        <begin position="277"/>
        <end position="297"/>
    </location>
</feature>
<dbReference type="PANTHER" id="PTHR24363">
    <property type="entry name" value="SERINE/THREONINE PROTEIN KINASE"/>
    <property type="match status" value="1"/>
</dbReference>
<protein>
    <recommendedName>
        <fullName evidence="1">non-specific serine/threonine protein kinase</fullName>
        <ecNumber evidence="1">2.7.11.1</ecNumber>
    </recommendedName>
</protein>
<keyword evidence="10" id="KW-1133">Transmembrane helix</keyword>
<dbReference type="PROSITE" id="PS00108">
    <property type="entry name" value="PROTEIN_KINASE_ST"/>
    <property type="match status" value="1"/>
</dbReference>
<dbReference type="InterPro" id="IPR008271">
    <property type="entry name" value="Ser/Thr_kinase_AS"/>
</dbReference>
<dbReference type="Gene3D" id="3.30.200.20">
    <property type="entry name" value="Phosphorylase Kinase, domain 1"/>
    <property type="match status" value="1"/>
</dbReference>
<sequence>MTSSNLVLRDRYEIIAELGRGGMSTVYLAKDKILGSYWAVKKISNSDVNYLKGFKKEVELLSSLNHADIPRIVDRIEYGGNYFVVMDFVDGVSLGKKVLAEGPQQEKDVVEWAKMLCDVLEYLHTVKDNPIIYCDLKPDNIMYTKSGRIKLIDFGIAKECIRGKKYVGEAVGTKGYAAPEQYKDASNIFDERTDIYSFGASLSYVLTGSVPLKPPYGVKSVRERRPVLSEGIDYIIRKCTKDNPDDRYRNFSEVRADLNDINELTGVYRRKMRNRLVGFYASIVACLLFMIPTYIGYTQVQAEKADNYQHYYQLAASDVQNKNYESAAKNYLESIKYKPQLTETYLLYFTSMLPRENDENYITLTKNAIDIMRNSYIDNKNSPMFHNKEITYQVMKKCVEVNDSSYAGYALKYIDQLKTENYKSDELEYFEVLAMNCSKDLSTQDFDEIGDVLDKLEKYTDTSILTVDDKLQNYYTIMNLYNEYPIYLSDPYNKIYETGVKAKAIIDGNLESGDMSFSSIIPMYELTASALYNGALLEKDDSKKEETYRQTIEWYGYLHELNDNLSEVLWLKKASSYRKLYDLTNENSFLESSVKELEELTRKYNNCFSAQVNLAMSYLDSEMIKNENERDLRKALECYDKVNEMKERNSNLSAAELSQFGTLKQAFINAGIMEK</sequence>
<comment type="catalytic activity">
    <reaction evidence="8">
        <text>L-seryl-[protein] + ATP = O-phospho-L-seryl-[protein] + ADP + H(+)</text>
        <dbReference type="Rhea" id="RHEA:17989"/>
        <dbReference type="Rhea" id="RHEA-COMP:9863"/>
        <dbReference type="Rhea" id="RHEA-COMP:11604"/>
        <dbReference type="ChEBI" id="CHEBI:15378"/>
        <dbReference type="ChEBI" id="CHEBI:29999"/>
        <dbReference type="ChEBI" id="CHEBI:30616"/>
        <dbReference type="ChEBI" id="CHEBI:83421"/>
        <dbReference type="ChEBI" id="CHEBI:456216"/>
        <dbReference type="EC" id="2.7.11.1"/>
    </reaction>
</comment>
<comment type="catalytic activity">
    <reaction evidence="7">
        <text>L-threonyl-[protein] + ATP = O-phospho-L-threonyl-[protein] + ADP + H(+)</text>
        <dbReference type="Rhea" id="RHEA:46608"/>
        <dbReference type="Rhea" id="RHEA-COMP:11060"/>
        <dbReference type="Rhea" id="RHEA-COMP:11605"/>
        <dbReference type="ChEBI" id="CHEBI:15378"/>
        <dbReference type="ChEBI" id="CHEBI:30013"/>
        <dbReference type="ChEBI" id="CHEBI:30616"/>
        <dbReference type="ChEBI" id="CHEBI:61977"/>
        <dbReference type="ChEBI" id="CHEBI:456216"/>
        <dbReference type="EC" id="2.7.11.1"/>
    </reaction>
</comment>
<evidence type="ECO:0000256" key="1">
    <source>
        <dbReference type="ARBA" id="ARBA00012513"/>
    </source>
</evidence>
<dbReference type="RefSeq" id="WP_074833857.1">
    <property type="nucleotide sequence ID" value="NZ_FOAT01000010.1"/>
</dbReference>
<dbReference type="InterPro" id="IPR011009">
    <property type="entry name" value="Kinase-like_dom_sf"/>
</dbReference>
<evidence type="ECO:0000256" key="10">
    <source>
        <dbReference type="SAM" id="Phobius"/>
    </source>
</evidence>
<dbReference type="InterPro" id="IPR017441">
    <property type="entry name" value="Protein_kinase_ATP_BS"/>
</dbReference>
<feature type="domain" description="Protein kinase" evidence="11">
    <location>
        <begin position="12"/>
        <end position="265"/>
    </location>
</feature>
<evidence type="ECO:0000313" key="12">
    <source>
        <dbReference type="EMBL" id="SEL02356.1"/>
    </source>
</evidence>
<dbReference type="CDD" id="cd14014">
    <property type="entry name" value="STKc_PknB_like"/>
    <property type="match status" value="1"/>
</dbReference>
<dbReference type="InterPro" id="IPR000719">
    <property type="entry name" value="Prot_kinase_dom"/>
</dbReference>
<evidence type="ECO:0000256" key="6">
    <source>
        <dbReference type="ARBA" id="ARBA00022840"/>
    </source>
</evidence>